<dbReference type="PANTHER" id="PTHR10252">
    <property type="entry name" value="HISTONE-LIKE TRANSCRIPTION FACTOR CCAAT-RELATED"/>
    <property type="match status" value="1"/>
</dbReference>
<feature type="compositionally biased region" description="Acidic residues" evidence="3">
    <location>
        <begin position="180"/>
        <end position="232"/>
    </location>
</feature>
<proteinExistence type="predicted"/>
<organism evidence="5 6">
    <name type="scientific">Pterulicium gracile</name>
    <dbReference type="NCBI Taxonomy" id="1884261"/>
    <lineage>
        <taxon>Eukaryota</taxon>
        <taxon>Fungi</taxon>
        <taxon>Dikarya</taxon>
        <taxon>Basidiomycota</taxon>
        <taxon>Agaricomycotina</taxon>
        <taxon>Agaricomycetes</taxon>
        <taxon>Agaricomycetidae</taxon>
        <taxon>Agaricales</taxon>
        <taxon>Pleurotineae</taxon>
        <taxon>Pterulaceae</taxon>
        <taxon>Pterulicium</taxon>
    </lineage>
</organism>
<dbReference type="Pfam" id="PF00808">
    <property type="entry name" value="CBFD_NFYB_HMF"/>
    <property type="match status" value="1"/>
</dbReference>
<evidence type="ECO:0000256" key="1">
    <source>
        <dbReference type="ARBA" id="ARBA00004123"/>
    </source>
</evidence>
<dbReference type="InterPro" id="IPR009072">
    <property type="entry name" value="Histone-fold"/>
</dbReference>
<dbReference type="GO" id="GO:0005634">
    <property type="term" value="C:nucleus"/>
    <property type="evidence" value="ECO:0007669"/>
    <property type="project" value="UniProtKB-SubCell"/>
</dbReference>
<dbReference type="SUPFAM" id="SSF47113">
    <property type="entry name" value="Histone-fold"/>
    <property type="match status" value="1"/>
</dbReference>
<dbReference type="InterPro" id="IPR050568">
    <property type="entry name" value="Transcr_DNA_Rep_Reg"/>
</dbReference>
<dbReference type="InterPro" id="IPR003958">
    <property type="entry name" value="CBFA_NFYB_domain"/>
</dbReference>
<comment type="subcellular location">
    <subcellularLocation>
        <location evidence="1">Nucleus</location>
    </subcellularLocation>
</comment>
<keyword evidence="2" id="KW-0539">Nucleus</keyword>
<gene>
    <name evidence="5" type="ORF">BDV98DRAFT_604207</name>
</gene>
<evidence type="ECO:0000259" key="4">
    <source>
        <dbReference type="Pfam" id="PF00808"/>
    </source>
</evidence>
<name>A0A5C3QLT1_9AGAR</name>
<accession>A0A5C3QLT1</accession>
<sequence length="245" mass="26397">MADQDGDQDGDQTLIDTQILDASPFLPDAGPSTSKKACVKATTVAKAAPQPRQSGTTRLPISKVQRIIKADKELMPAKKEAAIAVAFAAEEFMQRFCTAAERVAAGKSRTSVRQDDVKQLTRRVDEYMFLLEIVSSIPVGGVAASSKRKPKSLGEKTQGRLDSFIAKPDGGADVVMNDDGGLDGEVEGMDDEGVLETQDVEGDEDEEEDVEEDEPEDDDVEDDEPEEDEDGEGTGTGQTQTQTQR</sequence>
<evidence type="ECO:0000313" key="6">
    <source>
        <dbReference type="Proteomes" id="UP000305067"/>
    </source>
</evidence>
<evidence type="ECO:0000256" key="2">
    <source>
        <dbReference type="ARBA" id="ARBA00023242"/>
    </source>
</evidence>
<dbReference type="GO" id="GO:0046982">
    <property type="term" value="F:protein heterodimerization activity"/>
    <property type="evidence" value="ECO:0007669"/>
    <property type="project" value="InterPro"/>
</dbReference>
<dbReference type="Gene3D" id="1.10.20.10">
    <property type="entry name" value="Histone, subunit A"/>
    <property type="match status" value="1"/>
</dbReference>
<dbReference type="AlphaFoldDB" id="A0A5C3QLT1"/>
<evidence type="ECO:0000313" key="5">
    <source>
        <dbReference type="EMBL" id="TFL02298.1"/>
    </source>
</evidence>
<protein>
    <recommendedName>
        <fullName evidence="4">Transcription factor CBF/NF-Y/archaeal histone domain-containing protein</fullName>
    </recommendedName>
</protein>
<dbReference type="Proteomes" id="UP000305067">
    <property type="component" value="Unassembled WGS sequence"/>
</dbReference>
<feature type="domain" description="Transcription factor CBF/NF-Y/archaeal histone" evidence="4">
    <location>
        <begin position="58"/>
        <end position="119"/>
    </location>
</feature>
<evidence type="ECO:0000256" key="3">
    <source>
        <dbReference type="SAM" id="MobiDB-lite"/>
    </source>
</evidence>
<feature type="region of interest" description="Disordered" evidence="3">
    <location>
        <begin position="141"/>
        <end position="245"/>
    </location>
</feature>
<keyword evidence="6" id="KW-1185">Reference proteome</keyword>
<dbReference type="EMBL" id="ML178823">
    <property type="protein sequence ID" value="TFL02298.1"/>
    <property type="molecule type" value="Genomic_DNA"/>
</dbReference>
<reference evidence="5 6" key="1">
    <citation type="journal article" date="2019" name="Nat. Ecol. Evol.">
        <title>Megaphylogeny resolves global patterns of mushroom evolution.</title>
        <authorList>
            <person name="Varga T."/>
            <person name="Krizsan K."/>
            <person name="Foldi C."/>
            <person name="Dima B."/>
            <person name="Sanchez-Garcia M."/>
            <person name="Sanchez-Ramirez S."/>
            <person name="Szollosi G.J."/>
            <person name="Szarkandi J.G."/>
            <person name="Papp V."/>
            <person name="Albert L."/>
            <person name="Andreopoulos W."/>
            <person name="Angelini C."/>
            <person name="Antonin V."/>
            <person name="Barry K.W."/>
            <person name="Bougher N.L."/>
            <person name="Buchanan P."/>
            <person name="Buyck B."/>
            <person name="Bense V."/>
            <person name="Catcheside P."/>
            <person name="Chovatia M."/>
            <person name="Cooper J."/>
            <person name="Damon W."/>
            <person name="Desjardin D."/>
            <person name="Finy P."/>
            <person name="Geml J."/>
            <person name="Haridas S."/>
            <person name="Hughes K."/>
            <person name="Justo A."/>
            <person name="Karasinski D."/>
            <person name="Kautmanova I."/>
            <person name="Kiss B."/>
            <person name="Kocsube S."/>
            <person name="Kotiranta H."/>
            <person name="LaButti K.M."/>
            <person name="Lechner B.E."/>
            <person name="Liimatainen K."/>
            <person name="Lipzen A."/>
            <person name="Lukacs Z."/>
            <person name="Mihaltcheva S."/>
            <person name="Morgado L.N."/>
            <person name="Niskanen T."/>
            <person name="Noordeloos M.E."/>
            <person name="Ohm R.A."/>
            <person name="Ortiz-Santana B."/>
            <person name="Ovrebo C."/>
            <person name="Racz N."/>
            <person name="Riley R."/>
            <person name="Savchenko A."/>
            <person name="Shiryaev A."/>
            <person name="Soop K."/>
            <person name="Spirin V."/>
            <person name="Szebenyi C."/>
            <person name="Tomsovsky M."/>
            <person name="Tulloss R.E."/>
            <person name="Uehling J."/>
            <person name="Grigoriev I.V."/>
            <person name="Vagvolgyi C."/>
            <person name="Papp T."/>
            <person name="Martin F.M."/>
            <person name="Miettinen O."/>
            <person name="Hibbett D.S."/>
            <person name="Nagy L.G."/>
        </authorList>
    </citation>
    <scope>NUCLEOTIDE SEQUENCE [LARGE SCALE GENOMIC DNA]</scope>
    <source>
        <strain evidence="5 6">CBS 309.79</strain>
    </source>
</reference>
<dbReference type="OrthoDB" id="636685at2759"/>
<dbReference type="STRING" id="1884261.A0A5C3QLT1"/>